<protein>
    <recommendedName>
        <fullName evidence="4">Secreted protein</fullName>
    </recommendedName>
</protein>
<evidence type="ECO:0000256" key="1">
    <source>
        <dbReference type="SAM" id="SignalP"/>
    </source>
</evidence>
<evidence type="ECO:0008006" key="4">
    <source>
        <dbReference type="Google" id="ProtNLM"/>
    </source>
</evidence>
<feature type="signal peptide" evidence="1">
    <location>
        <begin position="1"/>
        <end position="23"/>
    </location>
</feature>
<feature type="chain" id="PRO_5010862830" description="Secreted protein" evidence="1">
    <location>
        <begin position="24"/>
        <end position="147"/>
    </location>
</feature>
<accession>A0A1X6N316</accession>
<dbReference type="EMBL" id="KZ110596">
    <property type="protein sequence ID" value="OSX62994.1"/>
    <property type="molecule type" value="Genomic_DNA"/>
</dbReference>
<evidence type="ECO:0000313" key="2">
    <source>
        <dbReference type="EMBL" id="OSX62994.1"/>
    </source>
</evidence>
<keyword evidence="1" id="KW-0732">Signal</keyword>
<gene>
    <name evidence="2" type="ORF">POSPLADRAFT_1033599</name>
</gene>
<reference evidence="2 3" key="1">
    <citation type="submission" date="2017-04" db="EMBL/GenBank/DDBJ databases">
        <title>Genome Sequence of the Model Brown-Rot Fungus Postia placenta SB12.</title>
        <authorList>
            <consortium name="DOE Joint Genome Institute"/>
            <person name="Gaskell J."/>
            <person name="Kersten P."/>
            <person name="Larrondo L.F."/>
            <person name="Canessa P."/>
            <person name="Martinez D."/>
            <person name="Hibbett D."/>
            <person name="Schmoll M."/>
            <person name="Kubicek C.P."/>
            <person name="Martinez A.T."/>
            <person name="Yadav J."/>
            <person name="Master E."/>
            <person name="Magnuson J.K."/>
            <person name="James T."/>
            <person name="Yaver D."/>
            <person name="Berka R."/>
            <person name="Labutti K."/>
            <person name="Lipzen A."/>
            <person name="Aerts A."/>
            <person name="Barry K."/>
            <person name="Henrissat B."/>
            <person name="Blanchette R."/>
            <person name="Grigoriev I."/>
            <person name="Cullen D."/>
        </authorList>
    </citation>
    <scope>NUCLEOTIDE SEQUENCE [LARGE SCALE GENOMIC DNA]</scope>
    <source>
        <strain evidence="2 3">MAD-698-R-SB12</strain>
    </source>
</reference>
<dbReference type="RefSeq" id="XP_024339788.1">
    <property type="nucleotide sequence ID" value="XM_024476946.1"/>
</dbReference>
<proteinExistence type="predicted"/>
<organism evidence="2 3">
    <name type="scientific">Postia placenta MAD-698-R-SB12</name>
    <dbReference type="NCBI Taxonomy" id="670580"/>
    <lineage>
        <taxon>Eukaryota</taxon>
        <taxon>Fungi</taxon>
        <taxon>Dikarya</taxon>
        <taxon>Basidiomycota</taxon>
        <taxon>Agaricomycotina</taxon>
        <taxon>Agaricomycetes</taxon>
        <taxon>Polyporales</taxon>
        <taxon>Adustoporiaceae</taxon>
        <taxon>Rhodonia</taxon>
    </lineage>
</organism>
<name>A0A1X6N316_9APHY</name>
<dbReference type="AlphaFoldDB" id="A0A1X6N316"/>
<keyword evidence="3" id="KW-1185">Reference proteome</keyword>
<sequence length="147" mass="15783">MELQSAVSPACLFLSFFCPPSLSAPLHPTEVKLVSFSKLAIACAQPVASIPPRAVCARVFRLSDGVVYMSNCFSHGRLLAASWPALGNGLTTFYQPISARALGGHLSQAGLFSPSRLQSRQRGALGSFRHTSGHIALRVPKKWYLAT</sequence>
<dbReference type="Proteomes" id="UP000194127">
    <property type="component" value="Unassembled WGS sequence"/>
</dbReference>
<evidence type="ECO:0000313" key="3">
    <source>
        <dbReference type="Proteomes" id="UP000194127"/>
    </source>
</evidence>
<dbReference type="GeneID" id="36321896"/>